<evidence type="ECO:0000313" key="2">
    <source>
        <dbReference type="EMBL" id="MFD1187991.1"/>
    </source>
</evidence>
<evidence type="ECO:0000313" key="3">
    <source>
        <dbReference type="Proteomes" id="UP001597094"/>
    </source>
</evidence>
<dbReference type="RefSeq" id="WP_377530719.1">
    <property type="nucleotide sequence ID" value="NZ_JBHTLD010000199.1"/>
</dbReference>
<protein>
    <recommendedName>
        <fullName evidence="4">DUF1440 domain-containing protein</fullName>
    </recommendedName>
</protein>
<gene>
    <name evidence="2" type="ORF">ACFQ2O_17395</name>
</gene>
<proteinExistence type="predicted"/>
<comment type="caution">
    <text evidence="2">The sequence shown here is derived from an EMBL/GenBank/DDBJ whole genome shotgun (WGS) entry which is preliminary data.</text>
</comment>
<reference evidence="3" key="1">
    <citation type="journal article" date="2019" name="Int. J. Syst. Evol. Microbiol.">
        <title>The Global Catalogue of Microorganisms (GCM) 10K type strain sequencing project: providing services to taxonomists for standard genome sequencing and annotation.</title>
        <authorList>
            <consortium name="The Broad Institute Genomics Platform"/>
            <consortium name="The Broad Institute Genome Sequencing Center for Infectious Disease"/>
            <person name="Wu L."/>
            <person name="Ma J."/>
        </authorList>
    </citation>
    <scope>NUCLEOTIDE SEQUENCE [LARGE SCALE GENOMIC DNA]</scope>
    <source>
        <strain evidence="3">JCM 31319</strain>
    </source>
</reference>
<dbReference type="Proteomes" id="UP001597094">
    <property type="component" value="Unassembled WGS sequence"/>
</dbReference>
<organism evidence="2 3">
    <name type="scientific">Pontibacter rugosus</name>
    <dbReference type="NCBI Taxonomy" id="1745966"/>
    <lineage>
        <taxon>Bacteria</taxon>
        <taxon>Pseudomonadati</taxon>
        <taxon>Bacteroidota</taxon>
        <taxon>Cytophagia</taxon>
        <taxon>Cytophagales</taxon>
        <taxon>Hymenobacteraceae</taxon>
        <taxon>Pontibacter</taxon>
    </lineage>
</organism>
<sequence length="196" mass="20881">MGKNKAQSSLAILGDAIGKGILAGLAGTAAITISQMIEMKITKRGGSSSPSKVAGQVMGVVPSNKKQASELAGETVEPEKTNEEVKEEHAARFSQLMHWQYGTSWGVPRGLLSLTGLNGLPATALHFAGIWSTAQVMLPAANASEPITKWSPKQIATDVLHHAVYAVAAGLMFDYIDQTVKKKKSKKKKKNNKKKS</sequence>
<dbReference type="EMBL" id="JBHTLD010000199">
    <property type="protein sequence ID" value="MFD1187991.1"/>
    <property type="molecule type" value="Genomic_DNA"/>
</dbReference>
<keyword evidence="3" id="KW-1185">Reference proteome</keyword>
<evidence type="ECO:0000256" key="1">
    <source>
        <dbReference type="SAM" id="MobiDB-lite"/>
    </source>
</evidence>
<feature type="region of interest" description="Disordered" evidence="1">
    <location>
        <begin position="64"/>
        <end position="84"/>
    </location>
</feature>
<name>A0ABW3SVJ5_9BACT</name>
<evidence type="ECO:0008006" key="4">
    <source>
        <dbReference type="Google" id="ProtNLM"/>
    </source>
</evidence>
<accession>A0ABW3SVJ5</accession>